<dbReference type="STRING" id="7217.B3M4H4"/>
<feature type="compositionally biased region" description="Low complexity" evidence="1">
    <location>
        <begin position="179"/>
        <end position="189"/>
    </location>
</feature>
<proteinExistence type="predicted"/>
<gene>
    <name evidence="2" type="primary">Dana\GF23915</name>
    <name evidence="2" type="synonym">dana_GLEANR_8678</name>
    <name evidence="2" type="ORF">GF23915</name>
</gene>
<dbReference type="Pfam" id="PF02756">
    <property type="entry name" value="GYR"/>
    <property type="match status" value="1"/>
</dbReference>
<feature type="compositionally biased region" description="Low complexity" evidence="1">
    <location>
        <begin position="146"/>
        <end position="155"/>
    </location>
</feature>
<dbReference type="SMART" id="SM00713">
    <property type="entry name" value="GYR"/>
    <property type="match status" value="2"/>
</dbReference>
<dbReference type="OrthoDB" id="7882929at2759"/>
<sequence>MSPTSSEQLPPNLQTQIKTRSTGLNPCQWSEESWKIFSLGGVLTLSAVASALAAPQLETRFRRDVSELVDATAPEYLPPSVTEAALLSAADPEAPAVEEGSGTVLGDEGYEYQTVRRLKLRHRNRRDVSHLQPARQYLPPGKAYLPPTQAPVDAPAPAPADDTEEVVSAAEPKVNREYLPPTEAAPLAEETTEAAAPEEEPQADVRVVDVPTVSGQLLQDGYHYQQPAEQPAELREAAREYLPPVVGEEVIVEGPAGGESAVLTNDGYQYRAVRRYRF</sequence>
<evidence type="ECO:0000313" key="2">
    <source>
        <dbReference type="EMBL" id="EDV40468.2"/>
    </source>
</evidence>
<dbReference type="InterPro" id="IPR004011">
    <property type="entry name" value="Gyr_motif"/>
</dbReference>
<evidence type="ECO:0000313" key="3">
    <source>
        <dbReference type="Proteomes" id="UP000007801"/>
    </source>
</evidence>
<reference evidence="2 3" key="1">
    <citation type="journal article" date="2007" name="Nature">
        <title>Evolution of genes and genomes on the Drosophila phylogeny.</title>
        <authorList>
            <consortium name="Drosophila 12 Genomes Consortium"/>
            <person name="Clark A.G."/>
            <person name="Eisen M.B."/>
            <person name="Smith D.R."/>
            <person name="Bergman C.M."/>
            <person name="Oliver B."/>
            <person name="Markow T.A."/>
            <person name="Kaufman T.C."/>
            <person name="Kellis M."/>
            <person name="Gelbart W."/>
            <person name="Iyer V.N."/>
            <person name="Pollard D.A."/>
            <person name="Sackton T.B."/>
            <person name="Larracuente A.M."/>
            <person name="Singh N.D."/>
            <person name="Abad J.P."/>
            <person name="Abt D.N."/>
            <person name="Adryan B."/>
            <person name="Aguade M."/>
            <person name="Akashi H."/>
            <person name="Anderson W.W."/>
            <person name="Aquadro C.F."/>
            <person name="Ardell D.H."/>
            <person name="Arguello R."/>
            <person name="Artieri C.G."/>
            <person name="Barbash D.A."/>
            <person name="Barker D."/>
            <person name="Barsanti P."/>
            <person name="Batterham P."/>
            <person name="Batzoglou S."/>
            <person name="Begun D."/>
            <person name="Bhutkar A."/>
            <person name="Blanco E."/>
            <person name="Bosak S.A."/>
            <person name="Bradley R.K."/>
            <person name="Brand A.D."/>
            <person name="Brent M.R."/>
            <person name="Brooks A.N."/>
            <person name="Brown R.H."/>
            <person name="Butlin R.K."/>
            <person name="Caggese C."/>
            <person name="Calvi B.R."/>
            <person name="Bernardo de Carvalho A."/>
            <person name="Caspi A."/>
            <person name="Castrezana S."/>
            <person name="Celniker S.E."/>
            <person name="Chang J.L."/>
            <person name="Chapple C."/>
            <person name="Chatterji S."/>
            <person name="Chinwalla A."/>
            <person name="Civetta A."/>
            <person name="Clifton S.W."/>
            <person name="Comeron J.M."/>
            <person name="Costello J.C."/>
            <person name="Coyne J.A."/>
            <person name="Daub J."/>
            <person name="David R.G."/>
            <person name="Delcher A.L."/>
            <person name="Delehaunty K."/>
            <person name="Do C.B."/>
            <person name="Ebling H."/>
            <person name="Edwards K."/>
            <person name="Eickbush T."/>
            <person name="Evans J.D."/>
            <person name="Filipski A."/>
            <person name="Findeiss S."/>
            <person name="Freyhult E."/>
            <person name="Fulton L."/>
            <person name="Fulton R."/>
            <person name="Garcia A.C."/>
            <person name="Gardiner A."/>
            <person name="Garfield D.A."/>
            <person name="Garvin B.E."/>
            <person name="Gibson G."/>
            <person name="Gilbert D."/>
            <person name="Gnerre S."/>
            <person name="Godfrey J."/>
            <person name="Good R."/>
            <person name="Gotea V."/>
            <person name="Gravely B."/>
            <person name="Greenberg A.J."/>
            <person name="Griffiths-Jones S."/>
            <person name="Gross S."/>
            <person name="Guigo R."/>
            <person name="Gustafson E.A."/>
            <person name="Haerty W."/>
            <person name="Hahn M.W."/>
            <person name="Halligan D.L."/>
            <person name="Halpern A.L."/>
            <person name="Halter G.M."/>
            <person name="Han M.V."/>
            <person name="Heger A."/>
            <person name="Hillier L."/>
            <person name="Hinrichs A.S."/>
            <person name="Holmes I."/>
            <person name="Hoskins R.A."/>
            <person name="Hubisz M.J."/>
            <person name="Hultmark D."/>
            <person name="Huntley M.A."/>
            <person name="Jaffe D.B."/>
            <person name="Jagadeeshan S."/>
            <person name="Jeck W.R."/>
            <person name="Johnson J."/>
            <person name="Jones C.D."/>
            <person name="Jordan W.C."/>
            <person name="Karpen G.H."/>
            <person name="Kataoka E."/>
            <person name="Keightley P.D."/>
            <person name="Kheradpour P."/>
            <person name="Kirkness E.F."/>
            <person name="Koerich L.B."/>
            <person name="Kristiansen K."/>
            <person name="Kudrna D."/>
            <person name="Kulathinal R.J."/>
            <person name="Kumar S."/>
            <person name="Kwok R."/>
            <person name="Lander E."/>
            <person name="Langley C.H."/>
            <person name="Lapoint R."/>
            <person name="Lazzaro B.P."/>
            <person name="Lee S.J."/>
            <person name="Levesque L."/>
            <person name="Li R."/>
            <person name="Lin C.F."/>
            <person name="Lin M.F."/>
            <person name="Lindblad-Toh K."/>
            <person name="Llopart A."/>
            <person name="Long M."/>
            <person name="Low L."/>
            <person name="Lozovsky E."/>
            <person name="Lu J."/>
            <person name="Luo M."/>
            <person name="Machado C.A."/>
            <person name="Makalowski W."/>
            <person name="Marzo M."/>
            <person name="Matsuda M."/>
            <person name="Matzkin L."/>
            <person name="McAllister B."/>
            <person name="McBride C.S."/>
            <person name="McKernan B."/>
            <person name="McKernan K."/>
            <person name="Mendez-Lago M."/>
            <person name="Minx P."/>
            <person name="Mollenhauer M.U."/>
            <person name="Montooth K."/>
            <person name="Mount S.M."/>
            <person name="Mu X."/>
            <person name="Myers E."/>
            <person name="Negre B."/>
            <person name="Newfeld S."/>
            <person name="Nielsen R."/>
            <person name="Noor M.A."/>
            <person name="O'Grady P."/>
            <person name="Pachter L."/>
            <person name="Papaceit M."/>
            <person name="Parisi M.J."/>
            <person name="Parisi M."/>
            <person name="Parts L."/>
            <person name="Pedersen J.S."/>
            <person name="Pesole G."/>
            <person name="Phillippy A.M."/>
            <person name="Ponting C.P."/>
            <person name="Pop M."/>
            <person name="Porcelli D."/>
            <person name="Powell J.R."/>
            <person name="Prohaska S."/>
            <person name="Pruitt K."/>
            <person name="Puig M."/>
            <person name="Quesneville H."/>
            <person name="Ram K.R."/>
            <person name="Rand D."/>
            <person name="Rasmussen M.D."/>
            <person name="Reed L.K."/>
            <person name="Reenan R."/>
            <person name="Reily A."/>
            <person name="Remington K.A."/>
            <person name="Rieger T.T."/>
            <person name="Ritchie M.G."/>
            <person name="Robin C."/>
            <person name="Rogers Y.H."/>
            <person name="Rohde C."/>
            <person name="Rozas J."/>
            <person name="Rubenfield M.J."/>
            <person name="Ruiz A."/>
            <person name="Russo S."/>
            <person name="Salzberg S.L."/>
            <person name="Sanchez-Gracia A."/>
            <person name="Saranga D.J."/>
            <person name="Sato H."/>
            <person name="Schaeffer S.W."/>
            <person name="Schatz M.C."/>
            <person name="Schlenke T."/>
            <person name="Schwartz R."/>
            <person name="Segarra C."/>
            <person name="Singh R.S."/>
            <person name="Sirot L."/>
            <person name="Sirota M."/>
            <person name="Sisneros N.B."/>
            <person name="Smith C.D."/>
            <person name="Smith T.F."/>
            <person name="Spieth J."/>
            <person name="Stage D.E."/>
            <person name="Stark A."/>
            <person name="Stephan W."/>
            <person name="Strausberg R.L."/>
            <person name="Strempel S."/>
            <person name="Sturgill D."/>
            <person name="Sutton G."/>
            <person name="Sutton G.G."/>
            <person name="Tao W."/>
            <person name="Teichmann S."/>
            <person name="Tobari Y.N."/>
            <person name="Tomimura Y."/>
            <person name="Tsolas J.M."/>
            <person name="Valente V.L."/>
            <person name="Venter E."/>
            <person name="Venter J.C."/>
            <person name="Vicario S."/>
            <person name="Vieira F.G."/>
            <person name="Vilella A.J."/>
            <person name="Villasante A."/>
            <person name="Walenz B."/>
            <person name="Wang J."/>
            <person name="Wasserman M."/>
            <person name="Watts T."/>
            <person name="Wilson D."/>
            <person name="Wilson R.K."/>
            <person name="Wing R.A."/>
            <person name="Wolfner M.F."/>
            <person name="Wong A."/>
            <person name="Wong G.K."/>
            <person name="Wu C.I."/>
            <person name="Wu G."/>
            <person name="Yamamoto D."/>
            <person name="Yang H.P."/>
            <person name="Yang S.P."/>
            <person name="Yorke J.A."/>
            <person name="Yoshida K."/>
            <person name="Zdobnov E."/>
            <person name="Zhang P."/>
            <person name="Zhang Y."/>
            <person name="Zimin A.V."/>
            <person name="Baldwin J."/>
            <person name="Abdouelleil A."/>
            <person name="Abdulkadir J."/>
            <person name="Abebe A."/>
            <person name="Abera B."/>
            <person name="Abreu J."/>
            <person name="Acer S.C."/>
            <person name="Aftuck L."/>
            <person name="Alexander A."/>
            <person name="An P."/>
            <person name="Anderson E."/>
            <person name="Anderson S."/>
            <person name="Arachi H."/>
            <person name="Azer M."/>
            <person name="Bachantsang P."/>
            <person name="Barry A."/>
            <person name="Bayul T."/>
            <person name="Berlin A."/>
            <person name="Bessette D."/>
            <person name="Bloom T."/>
            <person name="Blye J."/>
            <person name="Boguslavskiy L."/>
            <person name="Bonnet C."/>
            <person name="Boukhgalter B."/>
            <person name="Bourzgui I."/>
            <person name="Brown A."/>
            <person name="Cahill P."/>
            <person name="Channer S."/>
            <person name="Cheshatsang Y."/>
            <person name="Chuda L."/>
            <person name="Citroen M."/>
            <person name="Collymore A."/>
            <person name="Cooke P."/>
            <person name="Costello M."/>
            <person name="D'Aco K."/>
            <person name="Daza R."/>
            <person name="De Haan G."/>
            <person name="DeGray S."/>
            <person name="DeMaso C."/>
            <person name="Dhargay N."/>
            <person name="Dooley K."/>
            <person name="Dooley E."/>
            <person name="Doricent M."/>
            <person name="Dorje P."/>
            <person name="Dorjee K."/>
            <person name="Dupes A."/>
            <person name="Elong R."/>
            <person name="Falk J."/>
            <person name="Farina A."/>
            <person name="Faro S."/>
            <person name="Ferguson D."/>
            <person name="Fisher S."/>
            <person name="Foley C.D."/>
            <person name="Franke A."/>
            <person name="Friedrich D."/>
            <person name="Gadbois L."/>
            <person name="Gearin G."/>
            <person name="Gearin C.R."/>
            <person name="Giannoukos G."/>
            <person name="Goode T."/>
            <person name="Graham J."/>
            <person name="Grandbois E."/>
            <person name="Grewal S."/>
            <person name="Gyaltsen K."/>
            <person name="Hafez N."/>
            <person name="Hagos B."/>
            <person name="Hall J."/>
            <person name="Henson C."/>
            <person name="Hollinger A."/>
            <person name="Honan T."/>
            <person name="Huard M.D."/>
            <person name="Hughes L."/>
            <person name="Hurhula B."/>
            <person name="Husby M.E."/>
            <person name="Kamat A."/>
            <person name="Kanga B."/>
            <person name="Kashin S."/>
            <person name="Khazanovich D."/>
            <person name="Kisner P."/>
            <person name="Lance K."/>
            <person name="Lara M."/>
            <person name="Lee W."/>
            <person name="Lennon N."/>
            <person name="Letendre F."/>
            <person name="LeVine R."/>
            <person name="Lipovsky A."/>
            <person name="Liu X."/>
            <person name="Liu J."/>
            <person name="Liu S."/>
            <person name="Lokyitsang T."/>
            <person name="Lokyitsang Y."/>
            <person name="Lubonja R."/>
            <person name="Lui A."/>
            <person name="MacDonald P."/>
            <person name="Magnisalis V."/>
            <person name="Maru K."/>
            <person name="Matthews C."/>
            <person name="McCusker W."/>
            <person name="McDonough S."/>
            <person name="Mehta T."/>
            <person name="Meldrim J."/>
            <person name="Meneus L."/>
            <person name="Mihai O."/>
            <person name="Mihalev A."/>
            <person name="Mihova T."/>
            <person name="Mittelman R."/>
            <person name="Mlenga V."/>
            <person name="Montmayeur A."/>
            <person name="Mulrain L."/>
            <person name="Navidi A."/>
            <person name="Naylor J."/>
            <person name="Negash T."/>
            <person name="Nguyen T."/>
            <person name="Nguyen N."/>
            <person name="Nicol R."/>
            <person name="Norbu C."/>
            <person name="Norbu N."/>
            <person name="Novod N."/>
            <person name="O'Neill B."/>
            <person name="Osman S."/>
            <person name="Markiewicz E."/>
            <person name="Oyono O.L."/>
            <person name="Patti C."/>
            <person name="Phunkhang P."/>
            <person name="Pierre F."/>
            <person name="Priest M."/>
            <person name="Raghuraman S."/>
            <person name="Rege F."/>
            <person name="Reyes R."/>
            <person name="Rise C."/>
            <person name="Rogov P."/>
            <person name="Ross K."/>
            <person name="Ryan E."/>
            <person name="Settipalli S."/>
            <person name="Shea T."/>
            <person name="Sherpa N."/>
            <person name="Shi L."/>
            <person name="Shih D."/>
            <person name="Sparrow T."/>
            <person name="Spaulding J."/>
            <person name="Stalker J."/>
            <person name="Stange-Thomann N."/>
            <person name="Stavropoulos S."/>
            <person name="Stone C."/>
            <person name="Strader C."/>
            <person name="Tesfaye S."/>
            <person name="Thomson T."/>
            <person name="Thoulutsang Y."/>
            <person name="Thoulutsang D."/>
            <person name="Topham K."/>
            <person name="Topping I."/>
            <person name="Tsamla T."/>
            <person name="Vassiliev H."/>
            <person name="Vo A."/>
            <person name="Wangchuk T."/>
            <person name="Wangdi T."/>
            <person name="Weiand M."/>
            <person name="Wilkinson J."/>
            <person name="Wilson A."/>
            <person name="Yadav S."/>
            <person name="Young G."/>
            <person name="Yu Q."/>
            <person name="Zembek L."/>
            <person name="Zhong D."/>
            <person name="Zimmer A."/>
            <person name="Zwirko Z."/>
            <person name="Jaffe D.B."/>
            <person name="Alvarez P."/>
            <person name="Brockman W."/>
            <person name="Butler J."/>
            <person name="Chin C."/>
            <person name="Gnerre S."/>
            <person name="Grabherr M."/>
            <person name="Kleber M."/>
            <person name="Mauceli E."/>
            <person name="MacCallum I."/>
        </authorList>
    </citation>
    <scope>NUCLEOTIDE SEQUENCE [LARGE SCALE GENOMIC DNA]</scope>
    <source>
        <strain evidence="3">Tucson 14024-0371.13</strain>
    </source>
</reference>
<dbReference type="eggNOG" id="ENOG502T8GF">
    <property type="taxonomic scope" value="Eukaryota"/>
</dbReference>
<feature type="region of interest" description="Disordered" evidence="1">
    <location>
        <begin position="1"/>
        <end position="21"/>
    </location>
</feature>
<keyword evidence="3" id="KW-1185">Reference proteome</keyword>
<feature type="compositionally biased region" description="Acidic residues" evidence="1">
    <location>
        <begin position="190"/>
        <end position="202"/>
    </location>
</feature>
<dbReference type="AlphaFoldDB" id="B3M4H4"/>
<name>B3M4H4_DROAN</name>
<dbReference type="EMBL" id="CH902618">
    <property type="protein sequence ID" value="EDV40468.2"/>
    <property type="molecule type" value="Genomic_DNA"/>
</dbReference>
<evidence type="ECO:0000256" key="1">
    <source>
        <dbReference type="SAM" id="MobiDB-lite"/>
    </source>
</evidence>
<protein>
    <submittedName>
        <fullName evidence="2">Uncharacterized protein</fullName>
    </submittedName>
</protein>
<dbReference type="InterPro" id="IPR004019">
    <property type="entry name" value="YLP_motif"/>
</dbReference>
<dbReference type="InParanoid" id="B3M4H4"/>
<dbReference type="Proteomes" id="UP000007801">
    <property type="component" value="Unassembled WGS sequence"/>
</dbReference>
<dbReference type="HOGENOM" id="CLU_087095_0_0_1"/>
<accession>B3M4H4</accession>
<feature type="region of interest" description="Disordered" evidence="1">
    <location>
        <begin position="126"/>
        <end position="207"/>
    </location>
</feature>
<organism evidence="2 3">
    <name type="scientific">Drosophila ananassae</name>
    <name type="common">Fruit fly</name>
    <dbReference type="NCBI Taxonomy" id="7217"/>
    <lineage>
        <taxon>Eukaryota</taxon>
        <taxon>Metazoa</taxon>
        <taxon>Ecdysozoa</taxon>
        <taxon>Arthropoda</taxon>
        <taxon>Hexapoda</taxon>
        <taxon>Insecta</taxon>
        <taxon>Pterygota</taxon>
        <taxon>Neoptera</taxon>
        <taxon>Endopterygota</taxon>
        <taxon>Diptera</taxon>
        <taxon>Brachycera</taxon>
        <taxon>Muscomorpha</taxon>
        <taxon>Ephydroidea</taxon>
        <taxon>Drosophilidae</taxon>
        <taxon>Drosophila</taxon>
        <taxon>Sophophora</taxon>
    </lineage>
</organism>
<dbReference type="FunCoup" id="B3M4H4">
    <property type="interactions" value="2"/>
</dbReference>
<dbReference type="Pfam" id="PF02757">
    <property type="entry name" value="YLP"/>
    <property type="match status" value="3"/>
</dbReference>